<dbReference type="InterPro" id="IPR038476">
    <property type="entry name" value="UvrC_RNase_H_dom_sf"/>
</dbReference>
<dbReference type="PANTHER" id="PTHR30562:SF1">
    <property type="entry name" value="UVRABC SYSTEM PROTEIN C"/>
    <property type="match status" value="1"/>
</dbReference>
<comment type="caution">
    <text evidence="4">The sequence shown here is derived from an EMBL/GenBank/DDBJ whole genome shotgun (WGS) entry which is preliminary data.</text>
</comment>
<dbReference type="GO" id="GO:0009432">
    <property type="term" value="P:SOS response"/>
    <property type="evidence" value="ECO:0007669"/>
    <property type="project" value="UniProtKB-KW"/>
</dbReference>
<dbReference type="Proteomes" id="UP000218542">
    <property type="component" value="Unassembled WGS sequence"/>
</dbReference>
<protein>
    <submittedName>
        <fullName evidence="4">Excinuclease ABC subunit C</fullName>
    </submittedName>
</protein>
<proteinExistence type="predicted"/>
<gene>
    <name evidence="4" type="ORF">SCALIN_C04_0218</name>
</gene>
<name>A0A286TUZ2_9BACT</name>
<keyword evidence="5" id="KW-1185">Reference proteome</keyword>
<keyword evidence="1" id="KW-0742">SOS response</keyword>
<dbReference type="Pfam" id="PF08459">
    <property type="entry name" value="UvrC_RNaseH_dom"/>
    <property type="match status" value="1"/>
</dbReference>
<dbReference type="Pfam" id="PF02151">
    <property type="entry name" value="UVR"/>
    <property type="match status" value="1"/>
</dbReference>
<dbReference type="PANTHER" id="PTHR30562">
    <property type="entry name" value="UVRC/OXIDOREDUCTASE"/>
    <property type="match status" value="1"/>
</dbReference>
<dbReference type="InterPro" id="IPR050066">
    <property type="entry name" value="UvrABC_protein_C"/>
</dbReference>
<dbReference type="PROSITE" id="PS50151">
    <property type="entry name" value="UVR"/>
    <property type="match status" value="1"/>
</dbReference>
<evidence type="ECO:0000313" key="4">
    <source>
        <dbReference type="EMBL" id="GAX59730.1"/>
    </source>
</evidence>
<dbReference type="GO" id="GO:0006289">
    <property type="term" value="P:nucleotide-excision repair"/>
    <property type="evidence" value="ECO:0007669"/>
    <property type="project" value="InterPro"/>
</dbReference>
<organism evidence="4 5">
    <name type="scientific">Candidatus Scalindua japonica</name>
    <dbReference type="NCBI Taxonomy" id="1284222"/>
    <lineage>
        <taxon>Bacteria</taxon>
        <taxon>Pseudomonadati</taxon>
        <taxon>Planctomycetota</taxon>
        <taxon>Candidatus Brocadiia</taxon>
        <taxon>Candidatus Brocadiales</taxon>
        <taxon>Candidatus Scalinduaceae</taxon>
        <taxon>Candidatus Scalindua</taxon>
    </lineage>
</organism>
<evidence type="ECO:0000259" key="3">
    <source>
        <dbReference type="PROSITE" id="PS50165"/>
    </source>
</evidence>
<dbReference type="InterPro" id="IPR010994">
    <property type="entry name" value="RuvA_2-like"/>
</dbReference>
<dbReference type="InterPro" id="IPR001943">
    <property type="entry name" value="UVR_dom"/>
</dbReference>
<dbReference type="PROSITE" id="PS50165">
    <property type="entry name" value="UVRC"/>
    <property type="match status" value="1"/>
</dbReference>
<dbReference type="AlphaFoldDB" id="A0A286TUZ2"/>
<evidence type="ECO:0000259" key="2">
    <source>
        <dbReference type="PROSITE" id="PS50151"/>
    </source>
</evidence>
<dbReference type="Gene3D" id="4.10.860.10">
    <property type="entry name" value="UVR domain"/>
    <property type="match status" value="1"/>
</dbReference>
<dbReference type="InterPro" id="IPR004791">
    <property type="entry name" value="UvrC"/>
</dbReference>
<accession>A0A286TUZ2</accession>
<dbReference type="Gene3D" id="3.30.420.340">
    <property type="entry name" value="UvrC, RNAse H endonuclease domain"/>
    <property type="match status" value="1"/>
</dbReference>
<dbReference type="InterPro" id="IPR036876">
    <property type="entry name" value="UVR_dom_sf"/>
</dbReference>
<dbReference type="GO" id="GO:0009380">
    <property type="term" value="C:excinuclease repair complex"/>
    <property type="evidence" value="ECO:0007669"/>
    <property type="project" value="InterPro"/>
</dbReference>
<dbReference type="GO" id="GO:0009381">
    <property type="term" value="F:excinuclease ABC activity"/>
    <property type="evidence" value="ECO:0007669"/>
    <property type="project" value="InterPro"/>
</dbReference>
<dbReference type="InterPro" id="IPR001162">
    <property type="entry name" value="UvrC_RNase_H_dom"/>
</dbReference>
<keyword evidence="1" id="KW-0227">DNA damage</keyword>
<feature type="domain" description="UVR" evidence="2">
    <location>
        <begin position="23"/>
        <end position="58"/>
    </location>
</feature>
<dbReference type="EMBL" id="BAOS01000004">
    <property type="protein sequence ID" value="GAX59730.1"/>
    <property type="molecule type" value="Genomic_DNA"/>
</dbReference>
<dbReference type="NCBIfam" id="TIGR00194">
    <property type="entry name" value="uvrC"/>
    <property type="match status" value="1"/>
</dbReference>
<reference evidence="5" key="1">
    <citation type="journal article" date="2017" name="Environ. Microbiol. Rep.">
        <title>Genetic Diversity of Marine Anaerobic Ammonium-Oxidizing Bacteria as Revealed by Genomic and Proteomic Analyses of 'Candidatus Scalindua japonica'.</title>
        <authorList>
            <person name="Oshiki M."/>
            <person name="Mizuto K."/>
            <person name="Kimura Z."/>
            <person name="Kindaichi T."/>
            <person name="Satoh H."/>
            <person name="Okabe S."/>
        </authorList>
    </citation>
    <scope>NUCLEOTIDE SEQUENCE [LARGE SCALE GENOMIC DNA]</scope>
    <source>
        <strain evidence="5">husup-a2</strain>
    </source>
</reference>
<dbReference type="Pfam" id="PF22920">
    <property type="entry name" value="UvrC_RNaseH"/>
    <property type="match status" value="1"/>
</dbReference>
<dbReference type="Pfam" id="PF14520">
    <property type="entry name" value="HHH_5"/>
    <property type="match status" value="1"/>
</dbReference>
<feature type="domain" description="UvrC family homology region profile" evidence="3">
    <location>
        <begin position="74"/>
        <end position="296"/>
    </location>
</feature>
<evidence type="ECO:0000256" key="1">
    <source>
        <dbReference type="ARBA" id="ARBA00023236"/>
    </source>
</evidence>
<evidence type="ECO:0000313" key="5">
    <source>
        <dbReference type="Proteomes" id="UP000218542"/>
    </source>
</evidence>
<sequence>MVDEAAYKELINEIILVLKGKNAELSKVLKKKMTDASAALKYEKAAKFRDRIYAIEKTVESQKISTLKFVDRDVFGYFGKGNSIQIQAMFIRNGNLEDVASYRFSTINDTLSNVFCSFLKQFYIRTRFIPDEILMPVESEDKEVLEELLSEKKGHKIRVICPKRGEKHKLLEMATKNAENAFKIREDSSDGIESALASLKKKLGLANIPKRMECFDISNIGGKQAVGSMTAFENGVPVKSKYKRYKIRSVSQSDDYAMMYEVLTRRYTRAFKEDDFPDLTVIDGGKGQLGIARRVFDELGVDRVDVIALAKGRKKAAERDGPDQKLDERIFVCDNEGSIVLDQDSCELKLLVNIRDEAHRFAIAYHKKLRKEQYYKSPLDKIVGIGQVKKKNLFKYFGDLRNIREASLDDLAKVKSITAKDAKNIQSSLKN</sequence>
<dbReference type="SUPFAM" id="SSF46600">
    <property type="entry name" value="C-terminal UvrC-binding domain of UvrB"/>
    <property type="match status" value="1"/>
</dbReference>
<dbReference type="Gene3D" id="1.10.150.20">
    <property type="entry name" value="5' to 3' exonuclease, C-terminal subdomain"/>
    <property type="match status" value="1"/>
</dbReference>
<dbReference type="SUPFAM" id="SSF47781">
    <property type="entry name" value="RuvA domain 2-like"/>
    <property type="match status" value="1"/>
</dbReference>